<dbReference type="PANTHER" id="PTHR48207:SF3">
    <property type="entry name" value="SUCCINATE--HYDROXYMETHYLGLUTARATE COA-TRANSFERASE"/>
    <property type="match status" value="1"/>
</dbReference>
<protein>
    <submittedName>
        <fullName evidence="2">Putative acyl-CoA transferase/carnitine dehydratase</fullName>
        <ecNumber evidence="2">2.8.3.16</ecNumber>
    </submittedName>
</protein>
<reference evidence="2 3" key="1">
    <citation type="journal article" date="2015" name="Genome Announc.">
        <title>Complete Genome Sequence of Corynebacterium camporealensis DSM 44610, Isolated from the Milk of a Manchega Sheep with Subclinical Mastitis.</title>
        <authorList>
            <person name="Ruckert C."/>
            <person name="Albersmeier A."/>
            <person name="Winkler A."/>
            <person name="Tauch A."/>
        </authorList>
    </citation>
    <scope>NUCLEOTIDE SEQUENCE [LARGE SCALE GENOMIC DNA]</scope>
    <source>
        <strain evidence="2 3">DSM 44610</strain>
    </source>
</reference>
<dbReference type="EC" id="2.8.3.16" evidence="2"/>
<evidence type="ECO:0000256" key="1">
    <source>
        <dbReference type="ARBA" id="ARBA00022679"/>
    </source>
</evidence>
<dbReference type="Gene3D" id="3.30.1540.10">
    <property type="entry name" value="formyl-coa transferase, domain 3"/>
    <property type="match status" value="1"/>
</dbReference>
<dbReference type="OrthoDB" id="9797653at2"/>
<dbReference type="SUPFAM" id="SSF89796">
    <property type="entry name" value="CoA-transferase family III (CaiB/BaiF)"/>
    <property type="match status" value="1"/>
</dbReference>
<dbReference type="InterPro" id="IPR050483">
    <property type="entry name" value="CoA-transferase_III_domain"/>
</dbReference>
<dbReference type="InterPro" id="IPR003673">
    <property type="entry name" value="CoA-Trfase_fam_III"/>
</dbReference>
<dbReference type="EMBL" id="CP011311">
    <property type="protein sequence ID" value="AKE38915.1"/>
    <property type="molecule type" value="Genomic_DNA"/>
</dbReference>
<proteinExistence type="predicted"/>
<dbReference type="PATRIC" id="fig|161896.4.peg.926"/>
<name>A0A0F6QWE6_9CORY</name>
<dbReference type="Pfam" id="PF02515">
    <property type="entry name" value="CoA_transf_3"/>
    <property type="match status" value="1"/>
</dbReference>
<keyword evidence="3" id="KW-1185">Reference proteome</keyword>
<dbReference type="GO" id="GO:0033608">
    <property type="term" value="F:formyl-CoA transferase activity"/>
    <property type="evidence" value="ECO:0007669"/>
    <property type="project" value="UniProtKB-EC"/>
</dbReference>
<dbReference type="HOGENOM" id="CLU_033975_0_0_11"/>
<gene>
    <name evidence="2" type="primary">frc</name>
    <name evidence="2" type="ORF">UL81_04710</name>
</gene>
<evidence type="ECO:0000313" key="2">
    <source>
        <dbReference type="EMBL" id="AKE38915.1"/>
    </source>
</evidence>
<dbReference type="Gene3D" id="3.40.50.10540">
    <property type="entry name" value="Crotonobetainyl-coa:carnitine coa-transferase, domain 1"/>
    <property type="match status" value="1"/>
</dbReference>
<evidence type="ECO:0000313" key="3">
    <source>
        <dbReference type="Proteomes" id="UP000033566"/>
    </source>
</evidence>
<dbReference type="KEGG" id="ccj:UL81_04710"/>
<sequence>MTESSKQGSLAGIRVLDMSRVLAGPFCSMILADLGAEVIKIETPWGDDSRTFGPDYNGDSAYYRLFNRSKKGITLNLKEEADVEVLKSLAQRADVIVENFRPGVMEKLGISPDTLRELNPELIVTSISGFGQTGSMSKAPAYDLVAQAMSGIMSVTGWPGGRPTRVGVSLGDLVPGLYGAIGTLAALQERNRTNVGQHVDLAMYDSLVSILESVAMRELYEEETPTAVGSDHAMTVPFSTYKVSDGEVVIAVLNEKLFACMAQALNLEYMLDDERYNTNEARRARREEVRGIIEAALSDYTVESALKLFQEHGVPTAPVHDLKEALHGDVGTEREVLFTESDGFQTLRSPLRLTGSVDPQPAPQLGEHNSLISDWLEEPARNQT</sequence>
<organism evidence="2 3">
    <name type="scientific">Corynebacterium camporealensis</name>
    <dbReference type="NCBI Taxonomy" id="161896"/>
    <lineage>
        <taxon>Bacteria</taxon>
        <taxon>Bacillati</taxon>
        <taxon>Actinomycetota</taxon>
        <taxon>Actinomycetes</taxon>
        <taxon>Mycobacteriales</taxon>
        <taxon>Corynebacteriaceae</taxon>
        <taxon>Corynebacterium</taxon>
    </lineage>
</organism>
<dbReference type="AlphaFoldDB" id="A0A0F6QWE6"/>
<dbReference type="STRING" id="161896.UL81_04710"/>
<dbReference type="RefSeq" id="WP_035105694.1">
    <property type="nucleotide sequence ID" value="NZ_CP011311.1"/>
</dbReference>
<dbReference type="PANTHER" id="PTHR48207">
    <property type="entry name" value="SUCCINATE--HYDROXYMETHYLGLUTARATE COA-TRANSFERASE"/>
    <property type="match status" value="1"/>
</dbReference>
<keyword evidence="1 2" id="KW-0808">Transferase</keyword>
<dbReference type="InterPro" id="IPR044855">
    <property type="entry name" value="CoA-Trfase_III_dom3_sf"/>
</dbReference>
<accession>A0A0F6QWE6</accession>
<dbReference type="Proteomes" id="UP000033566">
    <property type="component" value="Chromosome"/>
</dbReference>
<dbReference type="InterPro" id="IPR023606">
    <property type="entry name" value="CoA-Trfase_III_dom_1_sf"/>
</dbReference>